<dbReference type="GO" id="GO:0016787">
    <property type="term" value="F:hydrolase activity"/>
    <property type="evidence" value="ECO:0007669"/>
    <property type="project" value="UniProtKB-KW"/>
</dbReference>
<dbReference type="InterPro" id="IPR046544">
    <property type="entry name" value="GH146_SB_dom"/>
</dbReference>
<dbReference type="Proteomes" id="UP000604765">
    <property type="component" value="Unassembled WGS sequence"/>
</dbReference>
<evidence type="ECO:0000259" key="3">
    <source>
        <dbReference type="Pfam" id="PF20736"/>
    </source>
</evidence>
<dbReference type="Pfam" id="PF20736">
    <property type="entry name" value="Glyco_hydro127M"/>
    <property type="match status" value="1"/>
</dbReference>
<dbReference type="RefSeq" id="WP_203629795.1">
    <property type="nucleotide sequence ID" value="NZ_BNJR01000012.1"/>
</dbReference>
<evidence type="ECO:0000313" key="5">
    <source>
        <dbReference type="Proteomes" id="UP000604765"/>
    </source>
</evidence>
<dbReference type="PANTHER" id="PTHR31151:SF0">
    <property type="entry name" value="PROLINE-TRNA LIGASE (DUF1680)"/>
    <property type="match status" value="1"/>
</dbReference>
<dbReference type="InterPro" id="IPR012878">
    <property type="entry name" value="Beta-AFase-like_GH127_cat"/>
</dbReference>
<dbReference type="Pfam" id="PF20620">
    <property type="entry name" value="DUF6805"/>
    <property type="match status" value="1"/>
</dbReference>
<evidence type="ECO:0000259" key="1">
    <source>
        <dbReference type="Pfam" id="PF07944"/>
    </source>
</evidence>
<protein>
    <submittedName>
        <fullName evidence="4">Glycosyl hydrolase</fullName>
    </submittedName>
</protein>
<evidence type="ECO:0000313" key="4">
    <source>
        <dbReference type="EMBL" id="GHP13756.1"/>
    </source>
</evidence>
<feature type="domain" description="Non-reducing end beta-L-arabinofuranosidase-like GH127 catalytic" evidence="1">
    <location>
        <begin position="11"/>
        <end position="422"/>
    </location>
</feature>
<dbReference type="Pfam" id="PF07944">
    <property type="entry name" value="Beta-AFase-like_GH127_cat"/>
    <property type="match status" value="1"/>
</dbReference>
<proteinExistence type="predicted"/>
<dbReference type="EMBL" id="BNJR01000012">
    <property type="protein sequence ID" value="GHP13756.1"/>
    <property type="molecule type" value="Genomic_DNA"/>
</dbReference>
<dbReference type="SUPFAM" id="SSF48208">
    <property type="entry name" value="Six-hairpin glycosidases"/>
    <property type="match status" value="1"/>
</dbReference>
<accession>A0ABQ3VZW4</accession>
<dbReference type="InterPro" id="IPR049046">
    <property type="entry name" value="Beta-AFase-like_GH127_middle"/>
</dbReference>
<feature type="domain" description="Glycoside hydrolase GH146 substrate-binding" evidence="2">
    <location>
        <begin position="673"/>
        <end position="796"/>
    </location>
</feature>
<feature type="domain" description="Non-reducing end beta-L-arabinofuranosidase-like GH127 middle" evidence="3">
    <location>
        <begin position="433"/>
        <end position="527"/>
    </location>
</feature>
<evidence type="ECO:0000259" key="2">
    <source>
        <dbReference type="Pfam" id="PF20620"/>
    </source>
</evidence>
<organism evidence="4 5">
    <name type="scientific">Lentilactobacillus fungorum</name>
    <dbReference type="NCBI Taxonomy" id="2201250"/>
    <lineage>
        <taxon>Bacteria</taxon>
        <taxon>Bacillati</taxon>
        <taxon>Bacillota</taxon>
        <taxon>Bacilli</taxon>
        <taxon>Lactobacillales</taxon>
        <taxon>Lactobacillaceae</taxon>
        <taxon>Lentilactobacillus</taxon>
    </lineage>
</organism>
<reference evidence="4 5" key="1">
    <citation type="journal article" date="2021" name="Int. J. Syst. Evol. Microbiol.">
        <title>Lentilactobacillus fungorum sp. nov., isolated from spent mushroom substrates.</title>
        <authorList>
            <person name="Tohno M."/>
            <person name="Tanizawa Y."/>
            <person name="Kojima Y."/>
            <person name="Sakamoto M."/>
            <person name="Ohkuma M."/>
            <person name="Kobayashi H."/>
        </authorList>
    </citation>
    <scope>NUCLEOTIDE SEQUENCE [LARGE SCALE GENOMIC DNA]</scope>
    <source>
        <strain evidence="4 5">YK48G</strain>
    </source>
</reference>
<dbReference type="InterPro" id="IPR008928">
    <property type="entry name" value="6-hairpin_glycosidase_sf"/>
</dbReference>
<keyword evidence="5" id="KW-1185">Reference proteome</keyword>
<dbReference type="PANTHER" id="PTHR31151">
    <property type="entry name" value="PROLINE-TRNA LIGASE (DUF1680)"/>
    <property type="match status" value="1"/>
</dbReference>
<name>A0ABQ3VZW4_9LACO</name>
<sequence length="802" mass="91092">MIKNVNFNQITIDDGDLIKRRDNTVRYLLTLDPERFLFEFYKVAGLKPTTQEGYGGWERSDDVNFRGHFFGHYLSALAQGLSTVNDEQQRSQIHQLLLECVSGLEKVQTAYAKKHPQSAGYISAFREVALDEVQGDPVPAAEKDNVIVPWYNLHKILAGLLKIAAITAWYDRELAARAQRVAAKFGDYVYNRMMKLTDPQQMLKTEYGGMNDALYELFSLTHNPHHLKAATYFDEVTLFEQLAENQDVLPGLHANTTIPKLIGALRRYQLFSNNPDADQFLSKEAINALPMYLKAAANFFEIVTKHHSYVIGGNSQSEHFHDPDSQYHDAELADGGKTCETCNSYNMLKLARELFRTTGKQGYLDYYERTFVNAILGSQNLATGMTTYFQPMAAGYNKVFNRPYDDFWCCTGTGIENHTKLSDSLYYGDAHSLVISLYFANQLALPEQNLKLDLTTNQLRNHIKVVLNPISPNKSVGQIDQLKLRIPTWSRQTKITVNGQQVQANADGFAYLKNVMAGSKITLQFKMQLATIPASDNEHYIAFKYGPYVLAGLLGTYRIKADRPDGILVRIAAKDQTADSTLTTADDWTHWQNKLADEQLEDTSGNTTLTLPDTEENLKFVPYYQVYDQRYGVYFQWQQKGSVEAKMRAKQVAAVESLRKRTVAELTNFDNNNGEFEHHLEQAKSEVGPSRNRRYRVAQPGGKFSYEFDIRNAHQSMYLVLTLNQQVDEGRQLILTFNDQPASATVIVNHPQAQPVDDRGFYELRVPIPTEVTQKDKVKLTFTATKGMSPRLYGIRFENKEA</sequence>
<comment type="caution">
    <text evidence="4">The sequence shown here is derived from an EMBL/GenBank/DDBJ whole genome shotgun (WGS) entry which is preliminary data.</text>
</comment>
<keyword evidence="4" id="KW-0378">Hydrolase</keyword>
<gene>
    <name evidence="4" type="ORF">YK48G_11810</name>
</gene>